<accession>A0AAW9QNK7</accession>
<dbReference type="EMBL" id="JBAFSM010000009">
    <property type="protein sequence ID" value="MEG3436699.1"/>
    <property type="molecule type" value="Genomic_DNA"/>
</dbReference>
<reference evidence="2 3" key="1">
    <citation type="submission" date="2024-01" db="EMBL/GenBank/DDBJ databases">
        <title>Genomic insights into the taxonomy and metabolism of the cyanobacterium Pannus brasiliensis CCIBt3594.</title>
        <authorList>
            <person name="Machado M."/>
            <person name="Botero N.B."/>
            <person name="Andreote A.P.D."/>
            <person name="Feitosa A.M.T."/>
            <person name="Popin R."/>
            <person name="Sivonen K."/>
            <person name="Fiore M.F."/>
        </authorList>
    </citation>
    <scope>NUCLEOTIDE SEQUENCE [LARGE SCALE GENOMIC DNA]</scope>
    <source>
        <strain evidence="2 3">CCIBt3594</strain>
    </source>
</reference>
<dbReference type="Proteomes" id="UP001328733">
    <property type="component" value="Unassembled WGS sequence"/>
</dbReference>
<evidence type="ECO:0000256" key="1">
    <source>
        <dbReference type="SAM" id="MobiDB-lite"/>
    </source>
</evidence>
<dbReference type="RefSeq" id="WP_332864162.1">
    <property type="nucleotide sequence ID" value="NZ_JBAFSM010000009.1"/>
</dbReference>
<gene>
    <name evidence="2" type="ORF">V0288_06160</name>
</gene>
<feature type="compositionally biased region" description="Low complexity" evidence="1">
    <location>
        <begin position="50"/>
        <end position="66"/>
    </location>
</feature>
<sequence length="99" mass="11351">MENFHMIRRFIASIALALVIILSVAISPVLAEQQYSQSQQVPEQTEQKSTQKPYTQTQQMPPQTEQRASQKPYTQSQQSYEGQKQYSQTQQKPGSESED</sequence>
<evidence type="ECO:0000313" key="2">
    <source>
        <dbReference type="EMBL" id="MEG3436699.1"/>
    </source>
</evidence>
<name>A0AAW9QNK7_9CHRO</name>
<organism evidence="2 3">
    <name type="scientific">Pannus brasiliensis CCIBt3594</name>
    <dbReference type="NCBI Taxonomy" id="1427578"/>
    <lineage>
        <taxon>Bacteria</taxon>
        <taxon>Bacillati</taxon>
        <taxon>Cyanobacteriota</taxon>
        <taxon>Cyanophyceae</taxon>
        <taxon>Oscillatoriophycideae</taxon>
        <taxon>Chroococcales</taxon>
        <taxon>Microcystaceae</taxon>
        <taxon>Pannus</taxon>
    </lineage>
</organism>
<evidence type="ECO:0000313" key="3">
    <source>
        <dbReference type="Proteomes" id="UP001328733"/>
    </source>
</evidence>
<protein>
    <submittedName>
        <fullName evidence="2">Uncharacterized protein</fullName>
    </submittedName>
</protein>
<keyword evidence="3" id="KW-1185">Reference proteome</keyword>
<comment type="caution">
    <text evidence="2">The sequence shown here is derived from an EMBL/GenBank/DDBJ whole genome shotgun (WGS) entry which is preliminary data.</text>
</comment>
<feature type="region of interest" description="Disordered" evidence="1">
    <location>
        <begin position="33"/>
        <end position="99"/>
    </location>
</feature>
<proteinExistence type="predicted"/>
<feature type="compositionally biased region" description="Polar residues" evidence="1">
    <location>
        <begin position="67"/>
        <end position="99"/>
    </location>
</feature>
<dbReference type="AlphaFoldDB" id="A0AAW9QNK7"/>